<feature type="compositionally biased region" description="Low complexity" evidence="1">
    <location>
        <begin position="79"/>
        <end position="96"/>
    </location>
</feature>
<reference evidence="2 3" key="1">
    <citation type="journal article" date="2024" name="J Genomics">
        <title>Draft genome sequencing and assembly of Favolaschia claudopus CIRM-BRFM 2984 isolated from oak limbs.</title>
        <authorList>
            <person name="Navarro D."/>
            <person name="Drula E."/>
            <person name="Chaduli D."/>
            <person name="Cazenave R."/>
            <person name="Ahrendt S."/>
            <person name="Wang J."/>
            <person name="Lipzen A."/>
            <person name="Daum C."/>
            <person name="Barry K."/>
            <person name="Grigoriev I.V."/>
            <person name="Favel A."/>
            <person name="Rosso M.N."/>
            <person name="Martin F."/>
        </authorList>
    </citation>
    <scope>NUCLEOTIDE SEQUENCE [LARGE SCALE GENOMIC DNA]</scope>
    <source>
        <strain evidence="2 3">CIRM-BRFM 2984</strain>
    </source>
</reference>
<evidence type="ECO:0000256" key="1">
    <source>
        <dbReference type="SAM" id="MobiDB-lite"/>
    </source>
</evidence>
<dbReference type="EMBL" id="JAWWNJ010000104">
    <property type="protein sequence ID" value="KAK6993093.1"/>
    <property type="molecule type" value="Genomic_DNA"/>
</dbReference>
<keyword evidence="3" id="KW-1185">Reference proteome</keyword>
<feature type="region of interest" description="Disordered" evidence="1">
    <location>
        <begin position="131"/>
        <end position="334"/>
    </location>
</feature>
<dbReference type="Proteomes" id="UP001362999">
    <property type="component" value="Unassembled WGS sequence"/>
</dbReference>
<evidence type="ECO:0000313" key="3">
    <source>
        <dbReference type="Proteomes" id="UP001362999"/>
    </source>
</evidence>
<name>A0AAV9ZW77_9AGAR</name>
<comment type="caution">
    <text evidence="2">The sequence shown here is derived from an EMBL/GenBank/DDBJ whole genome shotgun (WGS) entry which is preliminary data.</text>
</comment>
<evidence type="ECO:0000313" key="2">
    <source>
        <dbReference type="EMBL" id="KAK6993093.1"/>
    </source>
</evidence>
<protein>
    <submittedName>
        <fullName evidence="2">Uncharacterized protein</fullName>
    </submittedName>
</protein>
<proteinExistence type="predicted"/>
<gene>
    <name evidence="2" type="ORF">R3P38DRAFT_3426530</name>
</gene>
<accession>A0AAV9ZW77</accession>
<feature type="compositionally biased region" description="Basic residues" evidence="1">
    <location>
        <begin position="220"/>
        <end position="229"/>
    </location>
</feature>
<feature type="compositionally biased region" description="Basic and acidic residues" evidence="1">
    <location>
        <begin position="323"/>
        <end position="334"/>
    </location>
</feature>
<feature type="compositionally biased region" description="Low complexity" evidence="1">
    <location>
        <begin position="173"/>
        <end position="182"/>
    </location>
</feature>
<feature type="compositionally biased region" description="Basic and acidic residues" evidence="1">
    <location>
        <begin position="282"/>
        <end position="292"/>
    </location>
</feature>
<feature type="region of interest" description="Disordered" evidence="1">
    <location>
        <begin position="1"/>
        <end position="96"/>
    </location>
</feature>
<sequence>MATTAAAPPPAPYSLRPIDDPPPTRSRRPMSPTSLRDLDPPTPGPSAPTAVTRSPHYPAPPTGHDLMALFPPAAPYPAPSSSSSSASSSSSSVPYAYDAPRIPTSGYFARQERAFFAQAGKEIVRVRVDVDFDVNGREGYLRERDRERESAKRRWPSAAVTGGVPLPPPAPSAPTTSSAANSPYPPPMRAAPPPRAHSHTRGGSASTPQLVPASAFPPHPHPHAHHPHSAHPSPHPSHAHAHSLPPPPHARHSMEGTPRIHHELPPPPPPHTHHHHRSASMDVDRERERDDMQVDEPPSRRRRSADSERGGDDEERPQTGAQEDERTPFDGHNRDNLAVRRLRFHLLLPSFDASTTKTKTKTRDDILRASVLPPSNQPFPRFPILSCPSRPVMMTKNVGVDHSRSQAAAFSLTSTLKTRTRTHAVVPQEGIEERLAASLKADGSCVSDPAIVAYFEHYLSDHSTFPDADHALRTMPSTRRHVGRRLAASFSRRCLFTSLLEVCLAQPRPALARFDGSPHPRRLIPTWPNSYNCKRLVRPPPSCVISWFWFLDANVAASSGWSPPPPLHTKTRSR</sequence>
<dbReference type="AlphaFoldDB" id="A0AAV9ZW77"/>
<feature type="compositionally biased region" description="Pro residues" evidence="1">
    <location>
        <begin position="183"/>
        <end position="195"/>
    </location>
</feature>
<feature type="compositionally biased region" description="Basic and acidic residues" evidence="1">
    <location>
        <begin position="131"/>
        <end position="152"/>
    </location>
</feature>
<organism evidence="2 3">
    <name type="scientific">Favolaschia claudopus</name>
    <dbReference type="NCBI Taxonomy" id="2862362"/>
    <lineage>
        <taxon>Eukaryota</taxon>
        <taxon>Fungi</taxon>
        <taxon>Dikarya</taxon>
        <taxon>Basidiomycota</taxon>
        <taxon>Agaricomycotina</taxon>
        <taxon>Agaricomycetes</taxon>
        <taxon>Agaricomycetidae</taxon>
        <taxon>Agaricales</taxon>
        <taxon>Marasmiineae</taxon>
        <taxon>Mycenaceae</taxon>
        <taxon>Favolaschia</taxon>
    </lineage>
</organism>
<feature type="compositionally biased region" description="Basic and acidic residues" evidence="1">
    <location>
        <begin position="252"/>
        <end position="264"/>
    </location>
</feature>